<evidence type="ECO:0000313" key="6">
    <source>
        <dbReference type="EMBL" id="OZU87899.1"/>
    </source>
</evidence>
<evidence type="ECO:0000256" key="2">
    <source>
        <dbReference type="PROSITE-ProRule" id="PRU00284"/>
    </source>
</evidence>
<feature type="transmembrane region" description="Helical" evidence="4">
    <location>
        <begin position="139"/>
        <end position="158"/>
    </location>
</feature>
<dbReference type="PANTHER" id="PTHR32089:SF112">
    <property type="entry name" value="LYSOZYME-LIKE PROTEIN-RELATED"/>
    <property type="match status" value="1"/>
</dbReference>
<evidence type="ECO:0000256" key="4">
    <source>
        <dbReference type="SAM" id="Phobius"/>
    </source>
</evidence>
<accession>A0A265N8W4</accession>
<feature type="domain" description="Methyl-accepting transducer" evidence="5">
    <location>
        <begin position="206"/>
        <end position="456"/>
    </location>
</feature>
<protein>
    <recommendedName>
        <fullName evidence="5">Methyl-accepting transducer domain-containing protein</fullName>
    </recommendedName>
</protein>
<feature type="transmembrane region" description="Helical" evidence="4">
    <location>
        <begin position="14"/>
        <end position="34"/>
    </location>
</feature>
<keyword evidence="1 2" id="KW-0807">Transducer</keyword>
<feature type="transmembrane region" description="Helical" evidence="4">
    <location>
        <begin position="96"/>
        <end position="127"/>
    </location>
</feature>
<keyword evidence="4" id="KW-1133">Transmembrane helix</keyword>
<feature type="coiled-coil region" evidence="3">
    <location>
        <begin position="438"/>
        <end position="465"/>
    </location>
</feature>
<dbReference type="InterPro" id="IPR004089">
    <property type="entry name" value="MCPsignal_dom"/>
</dbReference>
<evidence type="ECO:0000256" key="1">
    <source>
        <dbReference type="ARBA" id="ARBA00023224"/>
    </source>
</evidence>
<dbReference type="EMBL" id="NPMS01000007">
    <property type="protein sequence ID" value="OZU87899.1"/>
    <property type="molecule type" value="Genomic_DNA"/>
</dbReference>
<dbReference type="GO" id="GO:0016020">
    <property type="term" value="C:membrane"/>
    <property type="evidence" value="ECO:0007669"/>
    <property type="project" value="InterPro"/>
</dbReference>
<organism evidence="6 7">
    <name type="scientific">Virgibacillus indicus</name>
    <dbReference type="NCBI Taxonomy" id="2024554"/>
    <lineage>
        <taxon>Bacteria</taxon>
        <taxon>Bacillati</taxon>
        <taxon>Bacillota</taxon>
        <taxon>Bacilli</taxon>
        <taxon>Bacillales</taxon>
        <taxon>Bacillaceae</taxon>
        <taxon>Virgibacillus</taxon>
    </lineage>
</organism>
<dbReference type="Proteomes" id="UP000216498">
    <property type="component" value="Unassembled WGS sequence"/>
</dbReference>
<keyword evidence="3" id="KW-0175">Coiled coil</keyword>
<feature type="transmembrane region" description="Helical" evidence="4">
    <location>
        <begin position="66"/>
        <end position="84"/>
    </location>
</feature>
<evidence type="ECO:0000259" key="5">
    <source>
        <dbReference type="PROSITE" id="PS50111"/>
    </source>
</evidence>
<keyword evidence="4" id="KW-0472">Membrane</keyword>
<dbReference type="AlphaFoldDB" id="A0A265N8W4"/>
<reference evidence="6 7" key="1">
    <citation type="submission" date="2017-08" db="EMBL/GenBank/DDBJ databases">
        <title>Virgibacillus indicus sp. nov. and Virgibacillus profoundi sp. nov, two moderately halophilic bacteria isolated from marine sediment by using the Microfluidic Streak Plate.</title>
        <authorList>
            <person name="Xu B."/>
            <person name="Hu B."/>
            <person name="Wang J."/>
            <person name="Zhu Y."/>
            <person name="Huang L."/>
            <person name="Du W."/>
            <person name="Huang Y."/>
        </authorList>
    </citation>
    <scope>NUCLEOTIDE SEQUENCE [LARGE SCALE GENOMIC DNA]</scope>
    <source>
        <strain evidence="6 7">IO3-P2-C2</strain>
    </source>
</reference>
<dbReference type="Pfam" id="PF00015">
    <property type="entry name" value="MCPsignal"/>
    <property type="match status" value="1"/>
</dbReference>
<sequence>MGRNQKVVHRQNQILFYILLFSLFLGVGAEIIVGAPKENLLSLGIGGALSVGVIGIFHYKKLYSAIIPYIAIAALASIAFLIILSSDYVTNMLFTFYVLAVAAISLSVAVLITGGVLGLSLLIFFVIEKGAIIGFDARATAITIVFFVLVFAVLIIQVKVARKLLTNAEEALSDSKLISAEQRKLTDIVQAGARNVRSQMTAIEQDSQLNSHAMQEMREAFKEITIASHSQSEAATNINYTVEGTNQLVGKMLTSLTKGKEDGEVLKDLSSKGQQTMEGLTDTIYQFQQSFEHLIITMENLVQKMQENNSFTAKIEDIAEQTNLLALNASIEAARAGEAGKGFAVVASEVRKLAEVSRSMAKDIRKNLETIGQDGLKTQKEVNHNKIQLQKSTASAKEAEKDFGKITDELANFITYLGYLEKQATEINNSSEDIDTSVDHLASAIEETTATIEELEAMVDGQADRMSNLVLVIEETNQTAASLEEAR</sequence>
<evidence type="ECO:0000313" key="7">
    <source>
        <dbReference type="Proteomes" id="UP000216498"/>
    </source>
</evidence>
<keyword evidence="7" id="KW-1185">Reference proteome</keyword>
<dbReference type="PROSITE" id="PS50111">
    <property type="entry name" value="CHEMOTAXIS_TRANSDUC_2"/>
    <property type="match status" value="1"/>
</dbReference>
<dbReference type="Gene3D" id="1.10.287.950">
    <property type="entry name" value="Methyl-accepting chemotaxis protein"/>
    <property type="match status" value="1"/>
</dbReference>
<dbReference type="PANTHER" id="PTHR32089">
    <property type="entry name" value="METHYL-ACCEPTING CHEMOTAXIS PROTEIN MCPB"/>
    <property type="match status" value="1"/>
</dbReference>
<feature type="transmembrane region" description="Helical" evidence="4">
    <location>
        <begin position="40"/>
        <end position="59"/>
    </location>
</feature>
<gene>
    <name evidence="6" type="ORF">CIL03_14450</name>
</gene>
<keyword evidence="4" id="KW-0812">Transmembrane</keyword>
<proteinExistence type="predicted"/>
<dbReference type="SUPFAM" id="SSF58104">
    <property type="entry name" value="Methyl-accepting chemotaxis protein (MCP) signaling domain"/>
    <property type="match status" value="1"/>
</dbReference>
<dbReference type="RefSeq" id="WP_094886587.1">
    <property type="nucleotide sequence ID" value="NZ_NPMS01000007.1"/>
</dbReference>
<comment type="caution">
    <text evidence="6">The sequence shown here is derived from an EMBL/GenBank/DDBJ whole genome shotgun (WGS) entry which is preliminary data.</text>
</comment>
<dbReference type="SMART" id="SM00283">
    <property type="entry name" value="MA"/>
    <property type="match status" value="1"/>
</dbReference>
<dbReference type="GO" id="GO:0007165">
    <property type="term" value="P:signal transduction"/>
    <property type="evidence" value="ECO:0007669"/>
    <property type="project" value="UniProtKB-KW"/>
</dbReference>
<name>A0A265N8W4_9BACI</name>
<dbReference type="OrthoDB" id="9804712at2"/>
<evidence type="ECO:0000256" key="3">
    <source>
        <dbReference type="SAM" id="Coils"/>
    </source>
</evidence>